<dbReference type="Proteomes" id="UP000019140">
    <property type="component" value="Unassembled WGS sequence"/>
</dbReference>
<reference evidence="6 7" key="1">
    <citation type="journal article" date="2014" name="Nature">
        <title>An environmental bacterial taxon with a large and distinct metabolic repertoire.</title>
        <authorList>
            <person name="Wilson M.C."/>
            <person name="Mori T."/>
            <person name="Ruckert C."/>
            <person name="Uria A.R."/>
            <person name="Helf M.J."/>
            <person name="Takada K."/>
            <person name="Gernert C."/>
            <person name="Steffens U.A."/>
            <person name="Heycke N."/>
            <person name="Schmitt S."/>
            <person name="Rinke C."/>
            <person name="Helfrich E.J."/>
            <person name="Brachmann A.O."/>
            <person name="Gurgui C."/>
            <person name="Wakimoto T."/>
            <person name="Kracht M."/>
            <person name="Crusemann M."/>
            <person name="Hentschel U."/>
            <person name="Abe I."/>
            <person name="Matsunaga S."/>
            <person name="Kalinowski J."/>
            <person name="Takeyama H."/>
            <person name="Piel J."/>
        </authorList>
    </citation>
    <scope>NUCLEOTIDE SEQUENCE [LARGE SCALE GENOMIC DNA]</scope>
    <source>
        <strain evidence="7">TSY2</strain>
    </source>
</reference>
<proteinExistence type="predicted"/>
<dbReference type="Gene3D" id="1.10.760.10">
    <property type="entry name" value="Cytochrome c-like domain"/>
    <property type="match status" value="2"/>
</dbReference>
<sequence length="283" mass="30937">MPGWAIILILTLGLAWSDVVGDAGQLAMAQDHQELGVRVEQLEQQAVRERGERLYRQACAPCHGMSGDGQGPAAPGLHPKPHDFTTGLYKFRTTPLSAMPTDADLVRTIREGIPGTAMPAWKHLLSASQQMALAQYLKTFAADAFNQKASPADALPLQLPPEPAATPEHVQRGRSIYERLQCGQCHGLEGRGDGPLASRLRDAWNRPIRPANFTRGIYKSGTMPEDLLRTIRTGLAGTPMPAWSGAISIEEGWDLVHYIRSLSKAKSFWQRVFVDTGEADPGR</sequence>
<evidence type="ECO:0000256" key="3">
    <source>
        <dbReference type="ARBA" id="ARBA00023004"/>
    </source>
</evidence>
<name>W4M0J6_9BACT</name>
<dbReference type="GO" id="GO:0009055">
    <property type="term" value="F:electron transfer activity"/>
    <property type="evidence" value="ECO:0007669"/>
    <property type="project" value="InterPro"/>
</dbReference>
<dbReference type="EMBL" id="AZHX01001423">
    <property type="protein sequence ID" value="ETX03506.1"/>
    <property type="molecule type" value="Genomic_DNA"/>
</dbReference>
<keyword evidence="3 4" id="KW-0408">Iron</keyword>
<evidence type="ECO:0000256" key="1">
    <source>
        <dbReference type="ARBA" id="ARBA00022617"/>
    </source>
</evidence>
<dbReference type="HOGENOM" id="CLU_087534_0_0_7"/>
<dbReference type="GO" id="GO:0020037">
    <property type="term" value="F:heme binding"/>
    <property type="evidence" value="ECO:0007669"/>
    <property type="project" value="InterPro"/>
</dbReference>
<comment type="caution">
    <text evidence="6">The sequence shown here is derived from an EMBL/GenBank/DDBJ whole genome shotgun (WGS) entry which is preliminary data.</text>
</comment>
<evidence type="ECO:0000259" key="5">
    <source>
        <dbReference type="PROSITE" id="PS51007"/>
    </source>
</evidence>
<dbReference type="Pfam" id="PF13442">
    <property type="entry name" value="Cytochrome_CBB3"/>
    <property type="match status" value="2"/>
</dbReference>
<evidence type="ECO:0000313" key="7">
    <source>
        <dbReference type="Proteomes" id="UP000019140"/>
    </source>
</evidence>
<protein>
    <recommendedName>
        <fullName evidence="5">Cytochrome c domain-containing protein</fullName>
    </recommendedName>
</protein>
<dbReference type="InterPro" id="IPR009056">
    <property type="entry name" value="Cyt_c-like_dom"/>
</dbReference>
<feature type="domain" description="Cytochrome c" evidence="5">
    <location>
        <begin position="168"/>
        <end position="263"/>
    </location>
</feature>
<evidence type="ECO:0000313" key="6">
    <source>
        <dbReference type="EMBL" id="ETX03506.1"/>
    </source>
</evidence>
<dbReference type="AlphaFoldDB" id="W4M0J6"/>
<accession>W4M0J6</accession>
<dbReference type="PANTHER" id="PTHR33751">
    <property type="entry name" value="CBB3-TYPE CYTOCHROME C OXIDASE SUBUNIT FIXP"/>
    <property type="match status" value="1"/>
</dbReference>
<organism evidence="6 7">
    <name type="scientific">Candidatus Entotheonella gemina</name>
    <dbReference type="NCBI Taxonomy" id="1429439"/>
    <lineage>
        <taxon>Bacteria</taxon>
        <taxon>Pseudomonadati</taxon>
        <taxon>Nitrospinota/Tectimicrobiota group</taxon>
        <taxon>Candidatus Tectimicrobiota</taxon>
        <taxon>Candidatus Entotheonellia</taxon>
        <taxon>Candidatus Entotheonellales</taxon>
        <taxon>Candidatus Entotheonellaceae</taxon>
        <taxon>Candidatus Entotheonella</taxon>
    </lineage>
</organism>
<evidence type="ECO:0000256" key="4">
    <source>
        <dbReference type="PROSITE-ProRule" id="PRU00433"/>
    </source>
</evidence>
<gene>
    <name evidence="6" type="ORF">ETSY2_33285</name>
</gene>
<keyword evidence="2 4" id="KW-0479">Metal-binding</keyword>
<dbReference type="GO" id="GO:0046872">
    <property type="term" value="F:metal ion binding"/>
    <property type="evidence" value="ECO:0007669"/>
    <property type="project" value="UniProtKB-KW"/>
</dbReference>
<feature type="domain" description="Cytochrome c" evidence="5">
    <location>
        <begin position="46"/>
        <end position="141"/>
    </location>
</feature>
<dbReference type="PROSITE" id="PS51007">
    <property type="entry name" value="CYTC"/>
    <property type="match status" value="2"/>
</dbReference>
<evidence type="ECO:0000256" key="2">
    <source>
        <dbReference type="ARBA" id="ARBA00022723"/>
    </source>
</evidence>
<keyword evidence="7" id="KW-1185">Reference proteome</keyword>
<dbReference type="InterPro" id="IPR036909">
    <property type="entry name" value="Cyt_c-like_dom_sf"/>
</dbReference>
<keyword evidence="1 4" id="KW-0349">Heme</keyword>
<dbReference type="SUPFAM" id="SSF46626">
    <property type="entry name" value="Cytochrome c"/>
    <property type="match status" value="2"/>
</dbReference>
<dbReference type="InterPro" id="IPR050597">
    <property type="entry name" value="Cytochrome_c_Oxidase_Subunit"/>
</dbReference>
<dbReference type="PANTHER" id="PTHR33751:SF1">
    <property type="entry name" value="CBB3-TYPE CYTOCHROME C OXIDASE SUBUNIT FIXP"/>
    <property type="match status" value="1"/>
</dbReference>